<reference evidence="1 2" key="1">
    <citation type="journal article" date="2019" name="Sci. Rep.">
        <title>Orb-weaving spider Araneus ventricosus genome elucidates the spidroin gene catalogue.</title>
        <authorList>
            <person name="Kono N."/>
            <person name="Nakamura H."/>
            <person name="Ohtoshi R."/>
            <person name="Moran D.A.P."/>
            <person name="Shinohara A."/>
            <person name="Yoshida Y."/>
            <person name="Fujiwara M."/>
            <person name="Mori M."/>
            <person name="Tomita M."/>
            <person name="Arakawa K."/>
        </authorList>
    </citation>
    <scope>NUCLEOTIDE SEQUENCE [LARGE SCALE GENOMIC DNA]</scope>
</reference>
<dbReference type="AlphaFoldDB" id="A0A4Y2LPJ4"/>
<proteinExistence type="predicted"/>
<keyword evidence="2" id="KW-1185">Reference proteome</keyword>
<gene>
    <name evidence="1" type="ORF">AVEN_176531_1</name>
</gene>
<organism evidence="1 2">
    <name type="scientific">Araneus ventricosus</name>
    <name type="common">Orbweaver spider</name>
    <name type="synonym">Epeira ventricosa</name>
    <dbReference type="NCBI Taxonomy" id="182803"/>
    <lineage>
        <taxon>Eukaryota</taxon>
        <taxon>Metazoa</taxon>
        <taxon>Ecdysozoa</taxon>
        <taxon>Arthropoda</taxon>
        <taxon>Chelicerata</taxon>
        <taxon>Arachnida</taxon>
        <taxon>Araneae</taxon>
        <taxon>Araneomorphae</taxon>
        <taxon>Entelegynae</taxon>
        <taxon>Araneoidea</taxon>
        <taxon>Araneidae</taxon>
        <taxon>Araneus</taxon>
    </lineage>
</organism>
<evidence type="ECO:0000313" key="1">
    <source>
        <dbReference type="EMBL" id="GBN16369.1"/>
    </source>
</evidence>
<dbReference type="Proteomes" id="UP000499080">
    <property type="component" value="Unassembled WGS sequence"/>
</dbReference>
<name>A0A4Y2LPJ4_ARAVE</name>
<protein>
    <submittedName>
        <fullName evidence="1">Uncharacterized protein</fullName>
    </submittedName>
</protein>
<evidence type="ECO:0000313" key="2">
    <source>
        <dbReference type="Proteomes" id="UP000499080"/>
    </source>
</evidence>
<comment type="caution">
    <text evidence="1">The sequence shown here is derived from an EMBL/GenBank/DDBJ whole genome shotgun (WGS) entry which is preliminary data.</text>
</comment>
<dbReference type="OrthoDB" id="6458971at2759"/>
<dbReference type="EMBL" id="BGPR01200431">
    <property type="protein sequence ID" value="GBN16369.1"/>
    <property type="molecule type" value="Genomic_DNA"/>
</dbReference>
<sequence length="257" mass="30490">MNAIQKERNKKLRDEVKNDLKVFKLQAEIRRNNEQQLEQELGIQKSLSDFHKPVTEKLQQQDIARKEHFKAIKDAVENIPLAIDQPPPLQSLPLDVYNFDKELDVEYLEKNNFPRPSKLYNETKETLKEIVDRVNKSYMKMARQKGNIMSQIARMTKKDEEREDDLLSKADYLRDHMITLEDYRERLRDLQRKEIYIGKGVEDKLELLARFTDMLCNGSKSKKLRTRVADLLDALLIEGTMTNEQLKQYYKNFLINK</sequence>
<accession>A0A4Y2LPJ4</accession>